<sequence length="273" mass="30180">MKCVILCSASDDASINIRDRLIESFGFEETDNVLLGRRIYSRADGIILASIDSLHIYADEEVEGINADLIVVASRHVSEAGVKAMLAHPVGNWKEAQYGGRPRTIVRTSAYAIYAAVTKLKELLEDNMLLEGTQVGMEATHHGPYSKTPLLFVELGSSEKEWRDEKLAEIVAEACIAACKYDKLSSKPEPAVGFGGGHYAPKFTPLVLDGENALGHIAPKYGFPLDKELIKAAFESTIERPKLAYIDWKGLKSEDRQSLLKTLEELGYEYMKI</sequence>
<dbReference type="AlphaFoldDB" id="A0A832ZU30"/>
<proteinExistence type="inferred from homology"/>
<dbReference type="Gene3D" id="3.40.630.50">
    <property type="entry name" value="AF0625-like"/>
    <property type="match status" value="1"/>
</dbReference>
<comment type="catalytic activity">
    <reaction evidence="4">
        <text>glycyl-tRNA(Ala) + H2O = tRNA(Ala) + glycine + H(+)</text>
        <dbReference type="Rhea" id="RHEA:53744"/>
        <dbReference type="Rhea" id="RHEA-COMP:9657"/>
        <dbReference type="Rhea" id="RHEA-COMP:13640"/>
        <dbReference type="ChEBI" id="CHEBI:15377"/>
        <dbReference type="ChEBI" id="CHEBI:15378"/>
        <dbReference type="ChEBI" id="CHEBI:57305"/>
        <dbReference type="ChEBI" id="CHEBI:78442"/>
        <dbReference type="ChEBI" id="CHEBI:78522"/>
        <dbReference type="EC" id="3.1.1.96"/>
    </reaction>
</comment>
<accession>A0A832ZU30</accession>
<protein>
    <recommendedName>
        <fullName evidence="4">D-aminoacyl-tRNA deacylase</fullName>
        <ecNumber evidence="4">3.1.1.96</ecNumber>
    </recommendedName>
</protein>
<evidence type="ECO:0000256" key="3">
    <source>
        <dbReference type="ARBA" id="ARBA00022833"/>
    </source>
</evidence>
<dbReference type="PANTHER" id="PTHR34667:SF1">
    <property type="entry name" value="D-AMINOACYL-TRNA DEACYLASE"/>
    <property type="match status" value="1"/>
</dbReference>
<dbReference type="EC" id="3.1.1.96" evidence="4"/>
<evidence type="ECO:0000256" key="1">
    <source>
        <dbReference type="ARBA" id="ARBA00022723"/>
    </source>
</evidence>
<dbReference type="HAMAP" id="MF_00562">
    <property type="entry name" value="Deacylase_DtdA"/>
    <property type="match status" value="1"/>
</dbReference>
<dbReference type="GO" id="GO:0019478">
    <property type="term" value="P:D-amino acid catabolic process"/>
    <property type="evidence" value="ECO:0007669"/>
    <property type="project" value="UniProtKB-UniRule"/>
</dbReference>
<organism evidence="5 6">
    <name type="scientific">Caldiarchaeum subterraneum</name>
    <dbReference type="NCBI Taxonomy" id="311458"/>
    <lineage>
        <taxon>Archaea</taxon>
        <taxon>Nitrososphaerota</taxon>
        <taxon>Candidatus Caldarchaeales</taxon>
        <taxon>Candidatus Caldarchaeaceae</taxon>
        <taxon>Candidatus Caldarchaeum</taxon>
    </lineage>
</organism>
<comment type="cofactor">
    <cofactor evidence="4">
        <name>Zn(2+)</name>
        <dbReference type="ChEBI" id="CHEBI:29105"/>
    </cofactor>
    <text evidence="4">Binds 2 Zn(2+) ions per subunit.</text>
</comment>
<keyword evidence="1 4" id="KW-0479">Metal-binding</keyword>
<dbReference type="EMBL" id="DQVM01000007">
    <property type="protein sequence ID" value="HIQ28989.1"/>
    <property type="molecule type" value="Genomic_DNA"/>
</dbReference>
<comment type="similarity">
    <text evidence="4">Belongs to the DtdA deacylase family.</text>
</comment>
<keyword evidence="2 4" id="KW-0378">Hydrolase</keyword>
<dbReference type="SUPFAM" id="SSF142535">
    <property type="entry name" value="AF0625-like"/>
    <property type="match status" value="1"/>
</dbReference>
<keyword evidence="3 4" id="KW-0862">Zinc</keyword>
<comment type="subunit">
    <text evidence="4">Monomer.</text>
</comment>
<evidence type="ECO:0000313" key="5">
    <source>
        <dbReference type="EMBL" id="HIQ28989.1"/>
    </source>
</evidence>
<evidence type="ECO:0000256" key="4">
    <source>
        <dbReference type="HAMAP-Rule" id="MF_00562"/>
    </source>
</evidence>
<comment type="caution">
    <text evidence="5">The sequence shown here is derived from an EMBL/GenBank/DDBJ whole genome shotgun (WGS) entry which is preliminary data.</text>
</comment>
<dbReference type="Gene3D" id="3.40.50.10700">
    <property type="entry name" value="AF0625-like"/>
    <property type="match status" value="1"/>
</dbReference>
<dbReference type="GO" id="GO:0008270">
    <property type="term" value="F:zinc ion binding"/>
    <property type="evidence" value="ECO:0007669"/>
    <property type="project" value="UniProtKB-UniRule"/>
</dbReference>
<gene>
    <name evidence="4" type="primary">dtdA</name>
    <name evidence="5" type="ORF">EYH45_00320</name>
</gene>
<comment type="catalytic activity">
    <reaction evidence="4">
        <text>a D-aminoacyl-tRNA + H2O = a tRNA + a D-alpha-amino acid + H(+)</text>
        <dbReference type="Rhea" id="RHEA:13953"/>
        <dbReference type="Rhea" id="RHEA-COMP:10123"/>
        <dbReference type="Rhea" id="RHEA-COMP:10124"/>
        <dbReference type="ChEBI" id="CHEBI:15377"/>
        <dbReference type="ChEBI" id="CHEBI:15378"/>
        <dbReference type="ChEBI" id="CHEBI:59871"/>
        <dbReference type="ChEBI" id="CHEBI:78442"/>
        <dbReference type="ChEBI" id="CHEBI:79333"/>
        <dbReference type="EC" id="3.1.1.96"/>
    </reaction>
</comment>
<evidence type="ECO:0000313" key="6">
    <source>
        <dbReference type="Proteomes" id="UP000608579"/>
    </source>
</evidence>
<dbReference type="PIRSF" id="PIRSF016210">
    <property type="entry name" value="UCP016210"/>
    <property type="match status" value="1"/>
</dbReference>
<evidence type="ECO:0000256" key="2">
    <source>
        <dbReference type="ARBA" id="ARBA00022801"/>
    </source>
</evidence>
<name>A0A832ZU30_CALS0</name>
<dbReference type="InterPro" id="IPR007508">
    <property type="entry name" value="DtdA"/>
</dbReference>
<comment type="function">
    <text evidence="4">D-aminoacyl-tRNA deacylase with broad substrate specificity. By recycling D-aminoacyl-tRNA to D-amino acids and free tRNA molecules, this enzyme counteracts the toxicity associated with the formation of D-aminoacyl-tRNA entities in vivo.</text>
</comment>
<dbReference type="InterPro" id="IPR018033">
    <property type="entry name" value="Deacylase_DtdA_archaea"/>
</dbReference>
<dbReference type="PANTHER" id="PTHR34667">
    <property type="entry name" value="D-AMINOACYL-TRNA DEACYLASE"/>
    <property type="match status" value="1"/>
</dbReference>
<reference evidence="5" key="1">
    <citation type="journal article" date="2020" name="ISME J.">
        <title>Gammaproteobacteria mediating utilization of methyl-, sulfur- and petroleum organic compounds in deep ocean hydrothermal plumes.</title>
        <authorList>
            <person name="Zhou Z."/>
            <person name="Liu Y."/>
            <person name="Pan J."/>
            <person name="Cron B.R."/>
            <person name="Toner B.M."/>
            <person name="Anantharaman K."/>
            <person name="Breier J.A."/>
            <person name="Dick G.J."/>
            <person name="Li M."/>
        </authorList>
    </citation>
    <scope>NUCLEOTIDE SEQUENCE</scope>
    <source>
        <strain evidence="5">SZUA-1515</strain>
    </source>
</reference>
<dbReference type="Proteomes" id="UP000608579">
    <property type="component" value="Unassembled WGS sequence"/>
</dbReference>
<dbReference type="Pfam" id="PF04414">
    <property type="entry name" value="tRNA_deacylase"/>
    <property type="match status" value="1"/>
</dbReference>
<dbReference type="GO" id="GO:0051499">
    <property type="term" value="F:D-aminoacyl-tRNA deacylase activity"/>
    <property type="evidence" value="ECO:0007669"/>
    <property type="project" value="UniProtKB-UniRule"/>
</dbReference>